<comment type="caution">
    <text evidence="1">The sequence shown here is derived from an EMBL/GenBank/DDBJ whole genome shotgun (WGS) entry which is preliminary data.</text>
</comment>
<dbReference type="Proteomes" id="UP000180246">
    <property type="component" value="Unassembled WGS sequence"/>
</dbReference>
<evidence type="ECO:0000313" key="2">
    <source>
        <dbReference type="Proteomes" id="UP000180246"/>
    </source>
</evidence>
<gene>
    <name evidence="1" type="ORF">LO55_5070</name>
</gene>
<dbReference type="AlphaFoldDB" id="A0A1S2N5E5"/>
<dbReference type="RefSeq" id="WP_071363546.1">
    <property type="nucleotide sequence ID" value="NZ_JRYB01000001.1"/>
</dbReference>
<protein>
    <submittedName>
        <fullName evidence="1">Uncharacterized protein</fullName>
    </submittedName>
</protein>
<dbReference type="EMBL" id="JRYB01000001">
    <property type="protein sequence ID" value="OIJ40040.1"/>
    <property type="molecule type" value="Genomic_DNA"/>
</dbReference>
<name>A0A1S2N5E5_9BURK</name>
<reference evidence="1 2" key="1">
    <citation type="submission" date="2014-10" db="EMBL/GenBank/DDBJ databases">
        <authorList>
            <person name="Seo M.-J."/>
            <person name="Seok Y.J."/>
            <person name="Cha I.-T."/>
        </authorList>
    </citation>
    <scope>NUCLEOTIDE SEQUENCE [LARGE SCALE GENOMIC DNA]</scope>
    <source>
        <strain evidence="1 2">NEU</strain>
    </source>
</reference>
<sequence length="174" mass="20478">MSITERQLELLHHTLGVHPERRESHRNYFVAGPGHHDQQDLEALEAVGLMERGRTPAFLDKGDVVFQCTEAGRAYAIDNLPPPPKYSRYEEYLRSECSEGFAWWLGIRVPRLEMDFQWGKPTQYRYTRRDGYEWVDVRGEWKSTKKEAKASYKAALKKHQDEQRAWRKLNTEPA</sequence>
<evidence type="ECO:0000313" key="1">
    <source>
        <dbReference type="EMBL" id="OIJ40040.1"/>
    </source>
</evidence>
<organism evidence="1 2">
    <name type="scientific">Massilia timonae</name>
    <dbReference type="NCBI Taxonomy" id="47229"/>
    <lineage>
        <taxon>Bacteria</taxon>
        <taxon>Pseudomonadati</taxon>
        <taxon>Pseudomonadota</taxon>
        <taxon>Betaproteobacteria</taxon>
        <taxon>Burkholderiales</taxon>
        <taxon>Oxalobacteraceae</taxon>
        <taxon>Telluria group</taxon>
        <taxon>Massilia</taxon>
    </lineage>
</organism>
<proteinExistence type="predicted"/>
<accession>A0A1S2N5E5</accession>